<gene>
    <name evidence="6" type="ORF">CCAX7_41120</name>
</gene>
<dbReference type="PROSITE" id="PS00041">
    <property type="entry name" value="HTH_ARAC_FAMILY_1"/>
    <property type="match status" value="1"/>
</dbReference>
<dbReference type="Proteomes" id="UP000287394">
    <property type="component" value="Chromosome"/>
</dbReference>
<reference evidence="6 7" key="1">
    <citation type="journal article" date="2019" name="Int. J. Syst. Evol. Microbiol.">
        <title>Capsulimonas corticalis gen. nov., sp. nov., an aerobic capsulated bacterium, of a novel bacterial order, Capsulimonadales ord. nov., of the class Armatimonadia of the phylum Armatimonadetes.</title>
        <authorList>
            <person name="Li J."/>
            <person name="Kudo C."/>
            <person name="Tonouchi A."/>
        </authorList>
    </citation>
    <scope>NUCLEOTIDE SEQUENCE [LARGE SCALE GENOMIC DNA]</scope>
    <source>
        <strain evidence="6 7">AX-7</strain>
    </source>
</reference>
<protein>
    <submittedName>
        <fullName evidence="6">Uncharacterized protein</fullName>
    </submittedName>
</protein>
<sequence>MPGDITLLYRGSEQCPLGQILDAALVHHSTGVTTHRVLGFYAIVLITRGQGTYADVNHKPISVSTGDLFVLFPDVAHRYGPSRSSRWDEIYISFRGAIFDLWRQAGLLTPERPVFRLGATTPWIARFTDVVDVPEADPIVRQIMMVGRLQAVLSDIVTSQRVSVESNAQLWLTEACHLLESELAEDMDCHWIAEKVGLSYDRFRKKFAKEVGVTPFQYRSNQRLEAARKMLLETEMSLKEIAASVGFFDEFAFSNRFKQAVGMSPRAFRQETRSPSA</sequence>
<dbReference type="Pfam" id="PF12833">
    <property type="entry name" value="HTH_18"/>
    <property type="match status" value="1"/>
</dbReference>
<proteinExistence type="predicted"/>
<dbReference type="Gene3D" id="2.60.120.280">
    <property type="entry name" value="Regulatory protein AraC"/>
    <property type="match status" value="1"/>
</dbReference>
<keyword evidence="2" id="KW-0805">Transcription regulation</keyword>
<dbReference type="InterPro" id="IPR018062">
    <property type="entry name" value="HTH_AraC-typ_CS"/>
</dbReference>
<keyword evidence="4" id="KW-0010">Activator</keyword>
<dbReference type="SUPFAM" id="SSF46689">
    <property type="entry name" value="Homeodomain-like"/>
    <property type="match status" value="2"/>
</dbReference>
<evidence type="ECO:0000256" key="4">
    <source>
        <dbReference type="ARBA" id="ARBA00023159"/>
    </source>
</evidence>
<evidence type="ECO:0000256" key="1">
    <source>
        <dbReference type="ARBA" id="ARBA00022490"/>
    </source>
</evidence>
<dbReference type="SUPFAM" id="SSF51215">
    <property type="entry name" value="Regulatory protein AraC"/>
    <property type="match status" value="1"/>
</dbReference>
<dbReference type="GO" id="GO:0003700">
    <property type="term" value="F:DNA-binding transcription factor activity"/>
    <property type="evidence" value="ECO:0007669"/>
    <property type="project" value="InterPro"/>
</dbReference>
<dbReference type="Pfam" id="PF02311">
    <property type="entry name" value="AraC_binding"/>
    <property type="match status" value="1"/>
</dbReference>
<dbReference type="PANTHER" id="PTHR46796:SF13">
    <property type="entry name" value="HTH-TYPE TRANSCRIPTIONAL ACTIVATOR RHAS"/>
    <property type="match status" value="1"/>
</dbReference>
<dbReference type="SMART" id="SM00342">
    <property type="entry name" value="HTH_ARAC"/>
    <property type="match status" value="1"/>
</dbReference>
<dbReference type="EMBL" id="AP025739">
    <property type="protein sequence ID" value="BDI32061.1"/>
    <property type="molecule type" value="Genomic_DNA"/>
</dbReference>
<dbReference type="PROSITE" id="PS01124">
    <property type="entry name" value="HTH_ARAC_FAMILY_2"/>
    <property type="match status" value="1"/>
</dbReference>
<name>A0A402D677_9BACT</name>
<dbReference type="InterPro" id="IPR009057">
    <property type="entry name" value="Homeodomain-like_sf"/>
</dbReference>
<dbReference type="RefSeq" id="WP_165864657.1">
    <property type="nucleotide sequence ID" value="NZ_AP025739.1"/>
</dbReference>
<dbReference type="InterPro" id="IPR037923">
    <property type="entry name" value="HTH-like"/>
</dbReference>
<evidence type="ECO:0000313" key="7">
    <source>
        <dbReference type="Proteomes" id="UP000287394"/>
    </source>
</evidence>
<dbReference type="AlphaFoldDB" id="A0A402D677"/>
<dbReference type="PANTHER" id="PTHR46796">
    <property type="entry name" value="HTH-TYPE TRANSCRIPTIONAL ACTIVATOR RHAS-RELATED"/>
    <property type="match status" value="1"/>
</dbReference>
<dbReference type="InterPro" id="IPR018060">
    <property type="entry name" value="HTH_AraC"/>
</dbReference>
<accession>A0A402D677</accession>
<evidence type="ECO:0000256" key="5">
    <source>
        <dbReference type="ARBA" id="ARBA00023163"/>
    </source>
</evidence>
<dbReference type="Gene3D" id="1.10.10.60">
    <property type="entry name" value="Homeodomain-like"/>
    <property type="match status" value="2"/>
</dbReference>
<dbReference type="InterPro" id="IPR003313">
    <property type="entry name" value="AraC-bd"/>
</dbReference>
<keyword evidence="3" id="KW-0238">DNA-binding</keyword>
<dbReference type="InterPro" id="IPR050204">
    <property type="entry name" value="AraC_XylS_family_regulators"/>
</dbReference>
<dbReference type="GO" id="GO:0043565">
    <property type="term" value="F:sequence-specific DNA binding"/>
    <property type="evidence" value="ECO:0007669"/>
    <property type="project" value="InterPro"/>
</dbReference>
<dbReference type="KEGG" id="ccot:CCAX7_41120"/>
<evidence type="ECO:0000256" key="3">
    <source>
        <dbReference type="ARBA" id="ARBA00023125"/>
    </source>
</evidence>
<evidence type="ECO:0000256" key="2">
    <source>
        <dbReference type="ARBA" id="ARBA00023015"/>
    </source>
</evidence>
<evidence type="ECO:0000313" key="6">
    <source>
        <dbReference type="EMBL" id="BDI32061.1"/>
    </source>
</evidence>
<organism evidence="6 7">
    <name type="scientific">Capsulimonas corticalis</name>
    <dbReference type="NCBI Taxonomy" id="2219043"/>
    <lineage>
        <taxon>Bacteria</taxon>
        <taxon>Bacillati</taxon>
        <taxon>Armatimonadota</taxon>
        <taxon>Armatimonadia</taxon>
        <taxon>Capsulimonadales</taxon>
        <taxon>Capsulimonadaceae</taxon>
        <taxon>Capsulimonas</taxon>
    </lineage>
</organism>
<keyword evidence="7" id="KW-1185">Reference proteome</keyword>
<keyword evidence="1" id="KW-0963">Cytoplasm</keyword>
<keyword evidence="5" id="KW-0804">Transcription</keyword>